<dbReference type="PANTHER" id="PTHR40691">
    <property type="entry name" value="(NA+)-NQR MATURATION NQRM"/>
    <property type="match status" value="1"/>
</dbReference>
<organism evidence="1 2">
    <name type="scientific">Serratia symbiotica</name>
    <dbReference type="NCBI Taxonomy" id="138074"/>
    <lineage>
        <taxon>Bacteria</taxon>
        <taxon>Pseudomonadati</taxon>
        <taxon>Pseudomonadota</taxon>
        <taxon>Gammaproteobacteria</taxon>
        <taxon>Enterobacterales</taxon>
        <taxon>Yersiniaceae</taxon>
        <taxon>Serratia</taxon>
    </lineage>
</organism>
<evidence type="ECO:0000313" key="2">
    <source>
        <dbReference type="Proteomes" id="UP000042738"/>
    </source>
</evidence>
<name>A0A068YVL6_9GAMM</name>
<evidence type="ECO:0000313" key="1">
    <source>
        <dbReference type="EMBL" id="QLH62240.1"/>
    </source>
</evidence>
<proteinExistence type="predicted"/>
<gene>
    <name evidence="1" type="primary">nqrM</name>
    <name evidence="1" type="ORF">SYMBAF_03805</name>
</gene>
<sequence length="71" mass="7890">MLTVFFATLVLFLLVIGGMSLGYLFKRKSLQGSCGGITALGIEKVCHCPEPCETRKKREAKAALRNKQRIF</sequence>
<dbReference type="RefSeq" id="WP_040263452.1">
    <property type="nucleotide sequence ID" value="NZ_CAXKXZ010000016.1"/>
</dbReference>
<dbReference type="Proteomes" id="UP000042738">
    <property type="component" value="Chromosome"/>
</dbReference>
<dbReference type="STRING" id="138074.SYMBAF_100081"/>
<dbReference type="InterPro" id="IPR007495">
    <property type="entry name" value="NqrM"/>
</dbReference>
<dbReference type="Pfam" id="PF04400">
    <property type="entry name" value="NqrM"/>
    <property type="match status" value="1"/>
</dbReference>
<dbReference type="AlphaFoldDB" id="A0A068YVL6"/>
<dbReference type="EMBL" id="CP050855">
    <property type="protein sequence ID" value="QLH62240.1"/>
    <property type="molecule type" value="Genomic_DNA"/>
</dbReference>
<accession>A0A068YVL6</accession>
<dbReference type="GeneID" id="93735644"/>
<reference evidence="1 2" key="1">
    <citation type="journal article" date="2014" name="Genome Announc.">
        <title>Whole-Genome Sequence of Serratia symbiotica Strain CWBI-2.3T, a Free-Living Symbiont of the Black Bean Aphid Aphis fabae.</title>
        <authorList>
            <person name="Foray V."/>
            <person name="Grigorescu A.S."/>
            <person name="Sabri A."/>
            <person name="Haubruge E."/>
            <person name="Lognay G."/>
            <person name="Francis F."/>
            <person name="Fauconnier M.L."/>
            <person name="Hance T."/>
            <person name="Thonart P."/>
        </authorList>
    </citation>
    <scope>NUCLEOTIDE SEQUENCE [LARGE SCALE GENOMIC DNA]</scope>
    <source>
        <strain evidence="1">CWBI-2.3</strain>
    </source>
</reference>
<protein>
    <submittedName>
        <fullName evidence="1">(Na+)-NQR maturation NqrM</fullName>
    </submittedName>
</protein>
<dbReference type="PANTHER" id="PTHR40691:SF1">
    <property type="entry name" value="EXPORTED PROTEIN"/>
    <property type="match status" value="1"/>
</dbReference>